<dbReference type="GO" id="GO:0005524">
    <property type="term" value="F:ATP binding"/>
    <property type="evidence" value="ECO:0007669"/>
    <property type="project" value="UniProtKB-KW"/>
</dbReference>
<dbReference type="PROSITE" id="PS50893">
    <property type="entry name" value="ABC_TRANSPORTER_2"/>
    <property type="match status" value="1"/>
</dbReference>
<dbReference type="Gene3D" id="3.40.50.300">
    <property type="entry name" value="P-loop containing nucleotide triphosphate hydrolases"/>
    <property type="match status" value="1"/>
</dbReference>
<keyword evidence="6" id="KW-0046">Antibiotic resistance</keyword>
<dbReference type="AlphaFoldDB" id="A0AAJ1WHI1"/>
<gene>
    <name evidence="8" type="ORF">J2T23_003778</name>
</gene>
<evidence type="ECO:0000256" key="1">
    <source>
        <dbReference type="ARBA" id="ARBA00004202"/>
    </source>
</evidence>
<dbReference type="GO" id="GO:0005886">
    <property type="term" value="C:plasma membrane"/>
    <property type="evidence" value="ECO:0007669"/>
    <property type="project" value="UniProtKB-SubCell"/>
</dbReference>
<evidence type="ECO:0000256" key="2">
    <source>
        <dbReference type="ARBA" id="ARBA00005417"/>
    </source>
</evidence>
<comment type="subcellular location">
    <subcellularLocation>
        <location evidence="1">Cell membrane</location>
        <topology evidence="1">Peripheral membrane protein</topology>
    </subcellularLocation>
</comment>
<dbReference type="InterPro" id="IPR003593">
    <property type="entry name" value="AAA+_ATPase"/>
</dbReference>
<dbReference type="InterPro" id="IPR027417">
    <property type="entry name" value="P-loop_NTPase"/>
</dbReference>
<dbReference type="InterPro" id="IPR003439">
    <property type="entry name" value="ABC_transporter-like_ATP-bd"/>
</dbReference>
<evidence type="ECO:0000313" key="8">
    <source>
        <dbReference type="EMBL" id="MDQ0147850.1"/>
    </source>
</evidence>
<dbReference type="InterPro" id="IPR050763">
    <property type="entry name" value="ABC_transporter_ATP-binding"/>
</dbReference>
<keyword evidence="5 8" id="KW-0067">ATP-binding</keyword>
<evidence type="ECO:0000259" key="7">
    <source>
        <dbReference type="PROSITE" id="PS50893"/>
    </source>
</evidence>
<dbReference type="EMBL" id="JAUSTB010000018">
    <property type="protein sequence ID" value="MDQ0147850.1"/>
    <property type="molecule type" value="Genomic_DNA"/>
</dbReference>
<evidence type="ECO:0000256" key="5">
    <source>
        <dbReference type="ARBA" id="ARBA00022840"/>
    </source>
</evidence>
<organism evidence="8 9">
    <name type="scientific">Pseudarthrobacter niigatensis</name>
    <dbReference type="NCBI Taxonomy" id="369935"/>
    <lineage>
        <taxon>Bacteria</taxon>
        <taxon>Bacillati</taxon>
        <taxon>Actinomycetota</taxon>
        <taxon>Actinomycetes</taxon>
        <taxon>Micrococcales</taxon>
        <taxon>Micrococcaceae</taxon>
        <taxon>Pseudarthrobacter</taxon>
    </lineage>
</organism>
<evidence type="ECO:0000313" key="9">
    <source>
        <dbReference type="Proteomes" id="UP001239267"/>
    </source>
</evidence>
<dbReference type="SUPFAM" id="SSF52540">
    <property type="entry name" value="P-loop containing nucleoside triphosphate hydrolases"/>
    <property type="match status" value="1"/>
</dbReference>
<keyword evidence="9" id="KW-1185">Reference proteome</keyword>
<comment type="caution">
    <text evidence="8">The sequence shown here is derived from an EMBL/GenBank/DDBJ whole genome shotgun (WGS) entry which is preliminary data.</text>
</comment>
<dbReference type="RefSeq" id="WP_307362471.1">
    <property type="nucleotide sequence ID" value="NZ_JAUSTB010000018.1"/>
</dbReference>
<dbReference type="CDD" id="cd03230">
    <property type="entry name" value="ABC_DR_subfamily_A"/>
    <property type="match status" value="1"/>
</dbReference>
<dbReference type="GO" id="GO:0046677">
    <property type="term" value="P:response to antibiotic"/>
    <property type="evidence" value="ECO:0007669"/>
    <property type="project" value="UniProtKB-KW"/>
</dbReference>
<dbReference type="PANTHER" id="PTHR42711:SF5">
    <property type="entry name" value="ABC TRANSPORTER ATP-BINDING PROTEIN NATA"/>
    <property type="match status" value="1"/>
</dbReference>
<dbReference type="SMART" id="SM00382">
    <property type="entry name" value="AAA"/>
    <property type="match status" value="1"/>
</dbReference>
<dbReference type="PANTHER" id="PTHR42711">
    <property type="entry name" value="ABC TRANSPORTER ATP-BINDING PROTEIN"/>
    <property type="match status" value="1"/>
</dbReference>
<proteinExistence type="inferred from homology"/>
<accession>A0AAJ1WHI1</accession>
<keyword evidence="3" id="KW-0813">Transport</keyword>
<reference evidence="8 9" key="1">
    <citation type="submission" date="2023-07" db="EMBL/GenBank/DDBJ databases">
        <title>Sorghum-associated microbial communities from plants grown in Nebraska, USA.</title>
        <authorList>
            <person name="Schachtman D."/>
        </authorList>
    </citation>
    <scope>NUCLEOTIDE SEQUENCE [LARGE SCALE GENOMIC DNA]</scope>
    <source>
        <strain evidence="8 9">DS1001</strain>
    </source>
</reference>
<dbReference type="GO" id="GO:0016887">
    <property type="term" value="F:ATP hydrolysis activity"/>
    <property type="evidence" value="ECO:0007669"/>
    <property type="project" value="InterPro"/>
</dbReference>
<evidence type="ECO:0000256" key="3">
    <source>
        <dbReference type="ARBA" id="ARBA00022448"/>
    </source>
</evidence>
<name>A0AAJ1WHI1_9MICC</name>
<dbReference type="Pfam" id="PF00005">
    <property type="entry name" value="ABC_tran"/>
    <property type="match status" value="1"/>
</dbReference>
<comment type="similarity">
    <text evidence="2">Belongs to the ABC transporter superfamily.</text>
</comment>
<feature type="domain" description="ABC transporter" evidence="7">
    <location>
        <begin position="13"/>
        <end position="238"/>
    </location>
</feature>
<keyword evidence="4" id="KW-0547">Nucleotide-binding</keyword>
<protein>
    <submittedName>
        <fullName evidence="8">ABC-2 type transport system ATP-binding protein</fullName>
    </submittedName>
</protein>
<evidence type="ECO:0000256" key="4">
    <source>
        <dbReference type="ARBA" id="ARBA00022741"/>
    </source>
</evidence>
<dbReference type="Proteomes" id="UP001239267">
    <property type="component" value="Unassembled WGS sequence"/>
</dbReference>
<evidence type="ECO:0000256" key="6">
    <source>
        <dbReference type="ARBA" id="ARBA00023251"/>
    </source>
</evidence>
<sequence>MSPEARKDAQSMVRLAGLTKRFGRNTALDDVTLTIGSGEVFGYLGPNGAGKTTTIRLLMGMLRPTSGTASVLGMDTWRESRGVHRVVGYVPGEPALYDRLTGHQHVAYCAHLRHRDDSGRAAEVADRLELDLGKPARTLSRGNRQKLAIVLAVMSRPRLLVLDEPTSGIDPLVQQVFHSILREHTAGGGSALFSSHVLGEVERVADRIGVVRGGKLVAVERLQDLAARSLHRVRARFAGDVSVAEFTGVPGVRDVLVDGRTLSCNAPQSALDALLKRVSAREVEDFECSEAPLEETFLSYYGMDRADGSAAPGPAERAAGAVGHRAG</sequence>